<dbReference type="Proteomes" id="UP000031449">
    <property type="component" value="Chromosome"/>
</dbReference>
<accession>A0A0B5AQM3</accession>
<name>A0A0B5AQM3_9BACL</name>
<dbReference type="Pfam" id="PF02283">
    <property type="entry name" value="CobU"/>
    <property type="match status" value="1"/>
</dbReference>
<dbReference type="OrthoDB" id="9799422at2"/>
<dbReference type="GO" id="GO:0005525">
    <property type="term" value="F:GTP binding"/>
    <property type="evidence" value="ECO:0007669"/>
    <property type="project" value="UniProtKB-KW"/>
</dbReference>
<comment type="catalytic activity">
    <reaction evidence="1">
        <text>adenosylcob(III)inamide + ATP = adenosylcob(III)inamide phosphate + ADP + H(+)</text>
        <dbReference type="Rhea" id="RHEA:15769"/>
        <dbReference type="ChEBI" id="CHEBI:2480"/>
        <dbReference type="ChEBI" id="CHEBI:15378"/>
        <dbReference type="ChEBI" id="CHEBI:30616"/>
        <dbReference type="ChEBI" id="CHEBI:58502"/>
        <dbReference type="ChEBI" id="CHEBI:456216"/>
        <dbReference type="EC" id="2.7.1.156"/>
    </reaction>
</comment>
<comment type="catalytic activity">
    <reaction evidence="2">
        <text>adenosylcob(III)inamide phosphate + GTP + H(+) = adenosylcob(III)inamide-GDP + diphosphate</text>
        <dbReference type="Rhea" id="RHEA:22712"/>
        <dbReference type="ChEBI" id="CHEBI:15378"/>
        <dbReference type="ChEBI" id="CHEBI:33019"/>
        <dbReference type="ChEBI" id="CHEBI:37565"/>
        <dbReference type="ChEBI" id="CHEBI:58502"/>
        <dbReference type="ChEBI" id="CHEBI:60487"/>
        <dbReference type="EC" id="2.7.7.62"/>
    </reaction>
</comment>
<dbReference type="STRING" id="1508404.JMA_30690"/>
<evidence type="ECO:0000256" key="1">
    <source>
        <dbReference type="ARBA" id="ARBA00000312"/>
    </source>
</evidence>
<feature type="binding site" evidence="19">
    <location>
        <begin position="38"/>
        <end position="40"/>
    </location>
    <ligand>
        <name>GTP</name>
        <dbReference type="ChEBI" id="CHEBI:37565"/>
    </ligand>
</feature>
<evidence type="ECO:0000256" key="8">
    <source>
        <dbReference type="ARBA" id="ARBA00012016"/>
    </source>
</evidence>
<comment type="similarity">
    <text evidence="7">Belongs to the CobU/CobP family.</text>
</comment>
<evidence type="ECO:0000256" key="2">
    <source>
        <dbReference type="ARBA" id="ARBA00000711"/>
    </source>
</evidence>
<dbReference type="SUPFAM" id="SSF52540">
    <property type="entry name" value="P-loop containing nucleoside triphosphate hydrolases"/>
    <property type="match status" value="1"/>
</dbReference>
<protein>
    <recommendedName>
        <fullName evidence="16">Adenosylcobinamide kinase</fullName>
        <ecNumber evidence="8">2.7.1.156</ecNumber>
        <ecNumber evidence="9">2.7.7.62</ecNumber>
    </recommendedName>
    <alternativeName>
        <fullName evidence="17">Adenosylcobinamide-phosphate guanylyltransferase</fullName>
    </alternativeName>
</protein>
<feature type="binding site" evidence="19">
    <location>
        <position position="67"/>
    </location>
    <ligand>
        <name>GTP</name>
        <dbReference type="ChEBI" id="CHEBI:37565"/>
    </ligand>
</feature>
<dbReference type="BioCyc" id="JESP1508404:G14D9-12350-MONOMER"/>
<dbReference type="GO" id="GO:0005524">
    <property type="term" value="F:ATP binding"/>
    <property type="evidence" value="ECO:0007669"/>
    <property type="project" value="UniProtKB-KW"/>
</dbReference>
<evidence type="ECO:0000256" key="7">
    <source>
        <dbReference type="ARBA" id="ARBA00007490"/>
    </source>
</evidence>
<dbReference type="PANTHER" id="PTHR34848:SF1">
    <property type="entry name" value="BIFUNCTIONAL ADENOSYLCOBALAMIN BIOSYNTHESIS PROTEIN COBU"/>
    <property type="match status" value="1"/>
</dbReference>
<keyword evidence="10" id="KW-0169">Cobalamin biosynthesis</keyword>
<evidence type="ECO:0000256" key="9">
    <source>
        <dbReference type="ARBA" id="ARBA00012523"/>
    </source>
</evidence>
<reference evidence="20 21" key="1">
    <citation type="submission" date="2014-08" db="EMBL/GenBank/DDBJ databases">
        <title>Complete genome of a marine bacteria Jeotgalibacillus malaysiensis.</title>
        <authorList>
            <person name="Yaakop A.S."/>
            <person name="Chan K.-G."/>
            <person name="Goh K.M."/>
        </authorList>
    </citation>
    <scope>NUCLEOTIDE SEQUENCE [LARGE SCALE GENOMIC DNA]</scope>
    <source>
        <strain evidence="20 21">D5</strain>
    </source>
</reference>
<evidence type="ECO:0000313" key="20">
    <source>
        <dbReference type="EMBL" id="AJD92386.1"/>
    </source>
</evidence>
<evidence type="ECO:0000256" key="15">
    <source>
        <dbReference type="ARBA" id="ARBA00023134"/>
    </source>
</evidence>
<organism evidence="20 21">
    <name type="scientific">Jeotgalibacillus malaysiensis</name>
    <dbReference type="NCBI Taxonomy" id="1508404"/>
    <lineage>
        <taxon>Bacteria</taxon>
        <taxon>Bacillati</taxon>
        <taxon>Bacillota</taxon>
        <taxon>Bacilli</taxon>
        <taxon>Bacillales</taxon>
        <taxon>Caryophanaceae</taxon>
        <taxon>Jeotgalibacillus</taxon>
    </lineage>
</organism>
<dbReference type="HOGENOM" id="CLU_094161_1_1_9"/>
<feature type="active site" description="GMP-histidine intermediate" evidence="18">
    <location>
        <position position="54"/>
    </location>
</feature>
<evidence type="ECO:0000256" key="6">
    <source>
        <dbReference type="ARBA" id="ARBA00005159"/>
    </source>
</evidence>
<evidence type="ECO:0000256" key="11">
    <source>
        <dbReference type="ARBA" id="ARBA00022679"/>
    </source>
</evidence>
<comment type="pathway">
    <text evidence="6">Cofactor biosynthesis; adenosylcobalamin biosynthesis; adenosylcobalamin from cob(II)yrinate a,c-diamide: step 5/7.</text>
</comment>
<dbReference type="InterPro" id="IPR027417">
    <property type="entry name" value="P-loop_NTPase"/>
</dbReference>
<evidence type="ECO:0000256" key="14">
    <source>
        <dbReference type="ARBA" id="ARBA00022840"/>
    </source>
</evidence>
<dbReference type="GO" id="GO:0008820">
    <property type="term" value="F:cobinamide phosphate guanylyltransferase activity"/>
    <property type="evidence" value="ECO:0007669"/>
    <property type="project" value="UniProtKB-EC"/>
</dbReference>
<keyword evidence="13" id="KW-0418">Kinase</keyword>
<comment type="pathway">
    <text evidence="5">Cofactor biosynthesis; adenosylcobalamin biosynthesis; adenosylcobalamin from cob(II)yrinate a,c-diamide: step 6/7.</text>
</comment>
<evidence type="ECO:0000313" key="21">
    <source>
        <dbReference type="Proteomes" id="UP000031449"/>
    </source>
</evidence>
<keyword evidence="14" id="KW-0067">ATP-binding</keyword>
<feature type="binding site" evidence="19">
    <location>
        <position position="88"/>
    </location>
    <ligand>
        <name>GTP</name>
        <dbReference type="ChEBI" id="CHEBI:37565"/>
    </ligand>
</feature>
<keyword evidence="15 19" id="KW-0342">GTP-binding</keyword>
<evidence type="ECO:0000256" key="18">
    <source>
        <dbReference type="PIRSR" id="PIRSR006135-1"/>
    </source>
</evidence>
<dbReference type="AlphaFoldDB" id="A0A0B5AQM3"/>
<comment type="catalytic activity">
    <reaction evidence="3">
        <text>adenosylcob(III)inamide + GTP = adenosylcob(III)inamide phosphate + GDP + H(+)</text>
        <dbReference type="Rhea" id="RHEA:15765"/>
        <dbReference type="ChEBI" id="CHEBI:2480"/>
        <dbReference type="ChEBI" id="CHEBI:15378"/>
        <dbReference type="ChEBI" id="CHEBI:37565"/>
        <dbReference type="ChEBI" id="CHEBI:58189"/>
        <dbReference type="ChEBI" id="CHEBI:58502"/>
        <dbReference type="EC" id="2.7.1.156"/>
    </reaction>
</comment>
<dbReference type="Gene3D" id="3.40.50.300">
    <property type="entry name" value="P-loop containing nucleotide triphosphate hydrolases"/>
    <property type="match status" value="1"/>
</dbReference>
<dbReference type="KEGG" id="jeo:JMA_30690"/>
<dbReference type="PIRSF" id="PIRSF006135">
    <property type="entry name" value="CobU"/>
    <property type="match status" value="1"/>
</dbReference>
<evidence type="ECO:0000256" key="3">
    <source>
        <dbReference type="ARBA" id="ARBA00001522"/>
    </source>
</evidence>
<evidence type="ECO:0000256" key="13">
    <source>
        <dbReference type="ARBA" id="ARBA00022777"/>
    </source>
</evidence>
<dbReference type="UniPathway" id="UPA00148">
    <property type="reaction ID" value="UER00236"/>
</dbReference>
<evidence type="ECO:0000256" key="19">
    <source>
        <dbReference type="PIRSR" id="PIRSR006135-2"/>
    </source>
</evidence>
<evidence type="ECO:0000256" key="17">
    <source>
        <dbReference type="ARBA" id="ARBA00030571"/>
    </source>
</evidence>
<keyword evidence="12 19" id="KW-0547">Nucleotide-binding</keyword>
<gene>
    <name evidence="20" type="ORF">JMA_30690</name>
</gene>
<comment type="function">
    <text evidence="4">Catalyzes ATP-dependent phosphorylation of adenosylcobinamide and addition of GMP to adenosylcobinamide phosphate.</text>
</comment>
<proteinExistence type="inferred from homology"/>
<evidence type="ECO:0000256" key="10">
    <source>
        <dbReference type="ARBA" id="ARBA00022573"/>
    </source>
</evidence>
<dbReference type="PANTHER" id="PTHR34848">
    <property type="match status" value="1"/>
</dbReference>
<sequence length="180" mass="20583">MGTVTVVIGGVRSGKTGWAEREALNRQKAIGGNLVYLASGVSFDREMKERIERHQRDRADGRWLTIEQPVNLPEALDQIPERGIVVWDCVTTWLTNELMRGSERAQIFHELSYFIKSVRMQADLYIVSNEVLSEPVFIEGFTSVYQRLIGEIHQMLVKESNRAFEMEAGLALIRKGEMLR</sequence>
<evidence type="ECO:0000256" key="5">
    <source>
        <dbReference type="ARBA" id="ARBA00004692"/>
    </source>
</evidence>
<dbReference type="EMBL" id="CP009416">
    <property type="protein sequence ID" value="AJD92386.1"/>
    <property type="molecule type" value="Genomic_DNA"/>
</dbReference>
<dbReference type="GO" id="GO:0009236">
    <property type="term" value="P:cobalamin biosynthetic process"/>
    <property type="evidence" value="ECO:0007669"/>
    <property type="project" value="UniProtKB-UniPathway"/>
</dbReference>
<dbReference type="InterPro" id="IPR003203">
    <property type="entry name" value="CobU/CobP"/>
</dbReference>
<dbReference type="GO" id="GO:0043752">
    <property type="term" value="F:adenosylcobinamide kinase activity"/>
    <property type="evidence" value="ECO:0007669"/>
    <property type="project" value="UniProtKB-EC"/>
</dbReference>
<keyword evidence="21" id="KW-1185">Reference proteome</keyword>
<dbReference type="EC" id="2.7.7.62" evidence="9"/>
<keyword evidence="11" id="KW-0808">Transferase</keyword>
<evidence type="ECO:0000256" key="4">
    <source>
        <dbReference type="ARBA" id="ARBA00003889"/>
    </source>
</evidence>
<dbReference type="EC" id="2.7.1.156" evidence="8"/>
<evidence type="ECO:0000256" key="16">
    <source>
        <dbReference type="ARBA" id="ARBA00029570"/>
    </source>
</evidence>
<evidence type="ECO:0000256" key="12">
    <source>
        <dbReference type="ARBA" id="ARBA00022741"/>
    </source>
</evidence>